<sequence length="610" mass="71164">MEMLRDQMQNGAIQGLKISDEHTLLHQLFADDTGIFLKMDEQVFNSTMETLERFEMASGAKLNLGKTLVIPLNEDPVPQWLHTSACQVATTSDRYKYLGLLIGIDITEEELINDLKAKYEKKLTHWSTKLLSWPERLILAQTVLRSLPNYTLTAIGLSENGIKILERITADFVWGKNNTVRKKRPLIAWATFARRKLQGGLGWPDMKEMAQAFLLKNVTAILRRTEDDWTAIAKAIMHNRITTSTHTNEGQRTSISDLYTETGLQLHGAEATAINKLEALLPNDETDNIDWSELIYDREDEGQKLNQRWETLDTEQDWMKRWRLLWMGSSSTGAKTRFWRFLRKGYFTNHKAYDWNLDTGLCLRCDMEKETLAHAIWDCPRNLERKRWLSWLFFEEHQRTTSNITGETLIKLIDKSLQEHKANQAFFILLLTTWRTTWTERNAQQFEQTTKYMGVQQILAEAQQELYAFDNATRLSPAQEERLHTAIDTIEHWKSETSRWLLGCTTKIPRPPPSTNTIPLTNTTLHWNEEDMIRFDQEQSHSRQQSMRRNTRRLRSIRRTRTRTASDRSEPDSHASHVSYTPERSQHAGDHDSMIHFEDVDDLLRELLST</sequence>
<reference evidence="2 3" key="1">
    <citation type="submission" date="2024-09" db="EMBL/GenBank/DDBJ databases">
        <title>Chromosome-scale assembly of Riccia sorocarpa.</title>
        <authorList>
            <person name="Paukszto L."/>
        </authorList>
    </citation>
    <scope>NUCLEOTIDE SEQUENCE [LARGE SCALE GENOMIC DNA]</scope>
    <source>
        <strain evidence="2">LP-2024</strain>
        <tissue evidence="2">Aerial parts of the thallus</tissue>
    </source>
</reference>
<protein>
    <recommendedName>
        <fullName evidence="4">Reverse transcriptase zinc-binding domain-containing protein</fullName>
    </recommendedName>
</protein>
<evidence type="ECO:0000313" key="2">
    <source>
        <dbReference type="EMBL" id="KAL3698666.1"/>
    </source>
</evidence>
<feature type="region of interest" description="Disordered" evidence="1">
    <location>
        <begin position="535"/>
        <end position="593"/>
    </location>
</feature>
<proteinExistence type="predicted"/>
<feature type="compositionally biased region" description="Basic and acidic residues" evidence="1">
    <location>
        <begin position="584"/>
        <end position="593"/>
    </location>
</feature>
<organism evidence="2 3">
    <name type="scientific">Riccia sorocarpa</name>
    <dbReference type="NCBI Taxonomy" id="122646"/>
    <lineage>
        <taxon>Eukaryota</taxon>
        <taxon>Viridiplantae</taxon>
        <taxon>Streptophyta</taxon>
        <taxon>Embryophyta</taxon>
        <taxon>Marchantiophyta</taxon>
        <taxon>Marchantiopsida</taxon>
        <taxon>Marchantiidae</taxon>
        <taxon>Marchantiales</taxon>
        <taxon>Ricciaceae</taxon>
        <taxon>Riccia</taxon>
    </lineage>
</organism>
<evidence type="ECO:0000256" key="1">
    <source>
        <dbReference type="SAM" id="MobiDB-lite"/>
    </source>
</evidence>
<feature type="compositionally biased region" description="Basic residues" evidence="1">
    <location>
        <begin position="549"/>
        <end position="562"/>
    </location>
</feature>
<dbReference type="PANTHER" id="PTHR33116">
    <property type="entry name" value="REVERSE TRANSCRIPTASE ZINC-BINDING DOMAIN-CONTAINING PROTEIN-RELATED-RELATED"/>
    <property type="match status" value="1"/>
</dbReference>
<gene>
    <name evidence="2" type="ORF">R1sor_012742</name>
</gene>
<dbReference type="EMBL" id="JBJQOH010000002">
    <property type="protein sequence ID" value="KAL3698666.1"/>
    <property type="molecule type" value="Genomic_DNA"/>
</dbReference>
<accession>A0ABD3I8Q1</accession>
<dbReference type="PANTHER" id="PTHR33116:SF78">
    <property type="entry name" value="OS12G0587133 PROTEIN"/>
    <property type="match status" value="1"/>
</dbReference>
<comment type="caution">
    <text evidence="2">The sequence shown here is derived from an EMBL/GenBank/DDBJ whole genome shotgun (WGS) entry which is preliminary data.</text>
</comment>
<dbReference type="AlphaFoldDB" id="A0ABD3I8Q1"/>
<keyword evidence="3" id="KW-1185">Reference proteome</keyword>
<feature type="compositionally biased region" description="Basic and acidic residues" evidence="1">
    <location>
        <begin position="564"/>
        <end position="575"/>
    </location>
</feature>
<dbReference type="Proteomes" id="UP001633002">
    <property type="component" value="Unassembled WGS sequence"/>
</dbReference>
<evidence type="ECO:0008006" key="4">
    <source>
        <dbReference type="Google" id="ProtNLM"/>
    </source>
</evidence>
<name>A0ABD3I8Q1_9MARC</name>
<evidence type="ECO:0000313" key="3">
    <source>
        <dbReference type="Proteomes" id="UP001633002"/>
    </source>
</evidence>